<sequence>MSLDFPPDLQVTADFDITGQAGFFADNRRLAGFKRCRRALFLFTTRGQQLGNLIGLYAEFSRFSFLFFSFFSGFCNGAATGAVSGISACFFLPNMTFFLFLSGRIVIAQMTAAIPVK</sequence>
<accession>A0A0D8L9C0</accession>
<dbReference type="EMBL" id="JZSH01000053">
    <property type="protein sequence ID" value="KJF78354.1"/>
    <property type="molecule type" value="Genomic_DNA"/>
</dbReference>
<reference evidence="2 3" key="1">
    <citation type="submission" date="2015-02" db="EMBL/GenBank/DDBJ databases">
        <title>Whole genome shotgun sequencing of cultured foodborne pathogen.</title>
        <authorList>
            <person name="Timme R."/>
            <person name="Allard M.W."/>
            <person name="Strain E."/>
            <person name="Evans P.S."/>
            <person name="Brown E."/>
        </authorList>
    </citation>
    <scope>NUCLEOTIDE SEQUENCE [LARGE SCALE GENOMIC DNA]</scope>
    <source>
        <strain evidence="2 3">GCSL-TSO-24</strain>
    </source>
</reference>
<keyword evidence="1" id="KW-0472">Membrane</keyword>
<comment type="caution">
    <text evidence="2">The sequence shown here is derived from an EMBL/GenBank/DDBJ whole genome shotgun (WGS) entry which is preliminary data.</text>
</comment>
<gene>
    <name evidence="2" type="ORF">UA45_06765</name>
</gene>
<keyword evidence="1" id="KW-0812">Transmembrane</keyword>
<feature type="transmembrane region" description="Helical" evidence="1">
    <location>
        <begin position="65"/>
        <end position="90"/>
    </location>
</feature>
<keyword evidence="1" id="KW-1133">Transmembrane helix</keyword>
<name>A0A0D8L9C0_MORMO</name>
<evidence type="ECO:0000313" key="3">
    <source>
        <dbReference type="Proteomes" id="UP000032582"/>
    </source>
</evidence>
<proteinExistence type="predicted"/>
<protein>
    <submittedName>
        <fullName evidence="2">Uncharacterized protein</fullName>
    </submittedName>
</protein>
<dbReference type="AlphaFoldDB" id="A0A0D8L9C0"/>
<dbReference type="Proteomes" id="UP000032582">
    <property type="component" value="Unassembled WGS sequence"/>
</dbReference>
<evidence type="ECO:0000256" key="1">
    <source>
        <dbReference type="SAM" id="Phobius"/>
    </source>
</evidence>
<organism evidence="2 3">
    <name type="scientific">Morganella morganii</name>
    <name type="common">Proteus morganii</name>
    <dbReference type="NCBI Taxonomy" id="582"/>
    <lineage>
        <taxon>Bacteria</taxon>
        <taxon>Pseudomonadati</taxon>
        <taxon>Pseudomonadota</taxon>
        <taxon>Gammaproteobacteria</taxon>
        <taxon>Enterobacterales</taxon>
        <taxon>Morganellaceae</taxon>
        <taxon>Morganella</taxon>
    </lineage>
</organism>
<evidence type="ECO:0000313" key="2">
    <source>
        <dbReference type="EMBL" id="KJF78354.1"/>
    </source>
</evidence>